<dbReference type="RefSeq" id="WP_133344578.1">
    <property type="nucleotide sequence ID" value="NZ_SMZO01000086.1"/>
</dbReference>
<dbReference type="EMBL" id="SMZO01000086">
    <property type="protein sequence ID" value="TDL83768.1"/>
    <property type="molecule type" value="Genomic_DNA"/>
</dbReference>
<reference evidence="1 2" key="1">
    <citation type="submission" date="2019-03" db="EMBL/GenBank/DDBJ databases">
        <title>Rhodobacteraceae bacterium SM1902, a new member of the family Rhodobacteraceae isolated from Yantai.</title>
        <authorList>
            <person name="Sun Y."/>
        </authorList>
    </citation>
    <scope>NUCLEOTIDE SEQUENCE [LARGE SCALE GENOMIC DNA]</scope>
    <source>
        <strain evidence="1 2">SM1902</strain>
    </source>
</reference>
<dbReference type="Proteomes" id="UP000294562">
    <property type="component" value="Unassembled WGS sequence"/>
</dbReference>
<organism evidence="1 2">
    <name type="scientific">Meridianimarinicoccus aquatilis</name>
    <dbReference type="NCBI Taxonomy" id="2552766"/>
    <lineage>
        <taxon>Bacteria</taxon>
        <taxon>Pseudomonadati</taxon>
        <taxon>Pseudomonadota</taxon>
        <taxon>Alphaproteobacteria</taxon>
        <taxon>Rhodobacterales</taxon>
        <taxon>Paracoccaceae</taxon>
        <taxon>Meridianimarinicoccus</taxon>
    </lineage>
</organism>
<sequence length="117" mass="13463">MNYQECSTTVWTKWPKRSDKSLYGMDGELILRTKSKKFDLADSAGNWFDGGTLLLRFGIRCRAQTSETWSEDKLRAQESNIRYDLSHDGFNVSIERLKGHGLSCSEEALWQLHIDAD</sequence>
<dbReference type="OrthoDB" id="9813630at2"/>
<evidence type="ECO:0000313" key="2">
    <source>
        <dbReference type="Proteomes" id="UP000294562"/>
    </source>
</evidence>
<keyword evidence="2" id="KW-1185">Reference proteome</keyword>
<protein>
    <submittedName>
        <fullName evidence="1">Uncharacterized protein</fullName>
    </submittedName>
</protein>
<evidence type="ECO:0000313" key="1">
    <source>
        <dbReference type="EMBL" id="TDL83768.1"/>
    </source>
</evidence>
<name>A0A4R6AMK7_9RHOB</name>
<dbReference type="AlphaFoldDB" id="A0A4R6AMK7"/>
<comment type="caution">
    <text evidence="1">The sequence shown here is derived from an EMBL/GenBank/DDBJ whole genome shotgun (WGS) entry which is preliminary data.</text>
</comment>
<gene>
    <name evidence="1" type="ORF">E2L05_19350</name>
</gene>
<accession>A0A4R6AMK7</accession>
<proteinExistence type="predicted"/>